<dbReference type="Proteomes" id="UP000050920">
    <property type="component" value="Unassembled WGS sequence"/>
</dbReference>
<keyword evidence="1" id="KW-0812">Transmembrane</keyword>
<proteinExistence type="predicted"/>
<accession>A0A0R2NTR5</accession>
<keyword evidence="1" id="KW-0472">Membrane</keyword>
<feature type="transmembrane region" description="Helical" evidence="1">
    <location>
        <begin position="166"/>
        <end position="189"/>
    </location>
</feature>
<sequence>MTTMTQLFKRTGLLIGLNLKRDRKKLLIWILVLAGLFASIAAKFDGIYGTQSAIDTIVKTLKTPAMVSLFGAFTAKAPYNTAKIFATEMVVFMAIVMVIMNIMLAVGTTRGDEDDGLLELVRAHAVGRLAPLLAGIVELTGVNLVIGVLFGLGLQVAKMPGADTTGNWLVAVGLAALGWFFGMLTLALAQLADNASGATMLSYAIFGIMYIARMSTDVSNPDLTWWVPFGWIEKMSVYQRNDWLPVGCFLLLGLVFLGLAAILNSRRDLGAGWLATRQGRQQASPWLRGPGSLLWRQSRGVLLAWVIGNVALGASYGSIFNTIGDLAKSNPMIKKLLGASALAAANRVIVKNFIAILAIVIVVVALIPAVQLMLKLVSDENKGYLHQVYATATSRWAVWASYTGWALVSGLGVFLAGLVGMYVTGRTMMTQPIQWITYWHVFLAYAPAMLLMIAVTSWLASWVPKWRYLAWAWVCYGFFSLYLGSLIDLPKWAKQLTPLGWVNKVPMKAIDWPTNWWLLGLTVLVLAIASIGYRRRDLAQ</sequence>
<keyword evidence="3" id="KW-1185">Reference proteome</keyword>
<comment type="caution">
    <text evidence="2">The sequence shown here is derived from an EMBL/GenBank/DDBJ whole genome shotgun (WGS) entry which is preliminary data.</text>
</comment>
<dbReference type="EMBL" id="AYGX02000032">
    <property type="protein sequence ID" value="KRO28764.1"/>
    <property type="molecule type" value="Genomic_DNA"/>
</dbReference>
<feature type="transmembrane region" description="Helical" evidence="1">
    <location>
        <begin position="402"/>
        <end position="423"/>
    </location>
</feature>
<keyword evidence="1" id="KW-1133">Transmembrane helix</keyword>
<evidence type="ECO:0000313" key="3">
    <source>
        <dbReference type="Proteomes" id="UP000050920"/>
    </source>
</evidence>
<name>A0A0R2NTR5_9LACO</name>
<reference evidence="2 3" key="1">
    <citation type="journal article" date="2015" name="Genome Announc.">
        <title>Expanding the biotechnology potential of lactobacilli through comparative genomics of 213 strains and associated genera.</title>
        <authorList>
            <person name="Sun Z."/>
            <person name="Harris H.M."/>
            <person name="McCann A."/>
            <person name="Guo C."/>
            <person name="Argimon S."/>
            <person name="Zhang W."/>
            <person name="Yang X."/>
            <person name="Jeffery I.B."/>
            <person name="Cooney J.C."/>
            <person name="Kagawa T.F."/>
            <person name="Liu W."/>
            <person name="Song Y."/>
            <person name="Salvetti E."/>
            <person name="Wrobel A."/>
            <person name="Rasinkangas P."/>
            <person name="Parkhill J."/>
            <person name="Rea M.C."/>
            <person name="O'Sullivan O."/>
            <person name="Ritari J."/>
            <person name="Douillard F.P."/>
            <person name="Paul Ross R."/>
            <person name="Yang R."/>
            <person name="Briner A.E."/>
            <person name="Felis G.E."/>
            <person name="de Vos W.M."/>
            <person name="Barrangou R."/>
            <person name="Klaenhammer T.R."/>
            <person name="Caufield P.W."/>
            <person name="Cui Y."/>
            <person name="Zhang H."/>
            <person name="O'Toole P.W."/>
        </authorList>
    </citation>
    <scope>NUCLEOTIDE SEQUENCE [LARGE SCALE GENOMIC DNA]</scope>
    <source>
        <strain evidence="2 3">DSM 21115</strain>
    </source>
</reference>
<protein>
    <submittedName>
        <fullName evidence="2">Abc transporter, permease protein</fullName>
    </submittedName>
</protein>
<feature type="transmembrane region" description="Helical" evidence="1">
    <location>
        <begin position="302"/>
        <end position="327"/>
    </location>
</feature>
<feature type="transmembrane region" description="Helical" evidence="1">
    <location>
        <begin position="435"/>
        <end position="460"/>
    </location>
</feature>
<feature type="transmembrane region" description="Helical" evidence="1">
    <location>
        <begin position="195"/>
        <end position="212"/>
    </location>
</feature>
<organism evidence="2 3">
    <name type="scientific">Lactiplantibacillus fabifermentans DSM 21115</name>
    <dbReference type="NCBI Taxonomy" id="1413187"/>
    <lineage>
        <taxon>Bacteria</taxon>
        <taxon>Bacillati</taxon>
        <taxon>Bacillota</taxon>
        <taxon>Bacilli</taxon>
        <taxon>Lactobacillales</taxon>
        <taxon>Lactobacillaceae</taxon>
        <taxon>Lactiplantibacillus</taxon>
    </lineage>
</organism>
<dbReference type="AlphaFoldDB" id="A0A0R2NTR5"/>
<feature type="transmembrane region" description="Helical" evidence="1">
    <location>
        <begin position="348"/>
        <end position="374"/>
    </location>
</feature>
<feature type="transmembrane region" description="Helical" evidence="1">
    <location>
        <begin position="243"/>
        <end position="263"/>
    </location>
</feature>
<feature type="transmembrane region" description="Helical" evidence="1">
    <location>
        <begin position="466"/>
        <end position="487"/>
    </location>
</feature>
<evidence type="ECO:0000256" key="1">
    <source>
        <dbReference type="SAM" id="Phobius"/>
    </source>
</evidence>
<gene>
    <name evidence="2" type="ORF">DY78_GL001944</name>
</gene>
<feature type="transmembrane region" description="Helical" evidence="1">
    <location>
        <begin position="89"/>
        <end position="109"/>
    </location>
</feature>
<feature type="transmembrane region" description="Helical" evidence="1">
    <location>
        <begin position="516"/>
        <end position="533"/>
    </location>
</feature>
<feature type="transmembrane region" description="Helical" evidence="1">
    <location>
        <begin position="129"/>
        <end position="154"/>
    </location>
</feature>
<evidence type="ECO:0000313" key="2">
    <source>
        <dbReference type="EMBL" id="KRO28764.1"/>
    </source>
</evidence>